<feature type="domain" description="Stealth protein CR2 conserved region 2" evidence="4">
    <location>
        <begin position="36"/>
        <end position="137"/>
    </location>
</feature>
<evidence type="ECO:0000313" key="6">
    <source>
        <dbReference type="Proteomes" id="UP000322181"/>
    </source>
</evidence>
<evidence type="ECO:0000259" key="4">
    <source>
        <dbReference type="Pfam" id="PF11380"/>
    </source>
</evidence>
<dbReference type="AlphaFoldDB" id="A0A5M9QXC8"/>
<keyword evidence="2 5" id="KW-0808">Transferase</keyword>
<dbReference type="EMBL" id="VXKB01000007">
    <property type="protein sequence ID" value="KAA8713344.1"/>
    <property type="molecule type" value="Genomic_DNA"/>
</dbReference>
<keyword evidence="3" id="KW-0270">Exopolysaccharide synthesis</keyword>
<sequence length="328" mass="39070">MNNIDFVIPWVDPTDPKWLSEFNKSRNHGNIKNDPRFRDWDNLKYWFRGIEKNAPWVNKIHFITYGHVPDWLNINNSKLNIVNHHDYIPEEYLPTFSSHVIEINLAKIQGLSEKFVYFNDDTFLINKISPDFYFVNETPCDTFISNVITPDGDYAKYLANNLDIICKYFEKKNFYKKHITKVFNIKYGRYNLNNILLLPWAKFTGFKNFHIPQPFLRKTFIEIYSKEEELIHNTSINKFRKITDINQYIFRDWQLASGDFYPKCVHKSSITLSPNSNNINHVIKYMHNKKLKCICINDSAVVDQFENMKNAINNELHNLFPKKSSFEI</sequence>
<dbReference type="GO" id="GO:0000271">
    <property type="term" value="P:polysaccharide biosynthetic process"/>
    <property type="evidence" value="ECO:0007669"/>
    <property type="project" value="UniProtKB-KW"/>
</dbReference>
<protein>
    <submittedName>
        <fullName evidence="5">Glycosyl transferase</fullName>
    </submittedName>
</protein>
<dbReference type="Pfam" id="PF11380">
    <property type="entry name" value="Stealth_CR2"/>
    <property type="match status" value="1"/>
</dbReference>
<organism evidence="5 6">
    <name type="scientific">Morganella psychrotolerans</name>
    <dbReference type="NCBI Taxonomy" id="368603"/>
    <lineage>
        <taxon>Bacteria</taxon>
        <taxon>Pseudomonadati</taxon>
        <taxon>Pseudomonadota</taxon>
        <taxon>Gammaproteobacteria</taxon>
        <taxon>Enterobacterales</taxon>
        <taxon>Morganellaceae</taxon>
        <taxon>Morganella</taxon>
    </lineage>
</organism>
<dbReference type="InterPro" id="IPR021520">
    <property type="entry name" value="Stealth_CR2"/>
</dbReference>
<reference evidence="5 6" key="1">
    <citation type="submission" date="2019-09" db="EMBL/GenBank/DDBJ databases">
        <title>Draft genome sequence of various Type strains from the CCUG.</title>
        <authorList>
            <person name="Pineiro-Iglesias B."/>
            <person name="Tunovic T."/>
            <person name="Unosson C."/>
            <person name="Inganas E."/>
            <person name="Ohlen M."/>
            <person name="Cardew S."/>
            <person name="Jensie-Markopoulos S."/>
            <person name="Salva-Serra F."/>
            <person name="Jaen-Luchoro D."/>
            <person name="Karlsson R."/>
            <person name="Svensson-Stadler L."/>
            <person name="Chun J."/>
            <person name="Moore E."/>
        </authorList>
    </citation>
    <scope>NUCLEOTIDE SEQUENCE [LARGE SCALE GENOMIC DNA]</scope>
    <source>
        <strain evidence="5 6">CCUG 53682T</strain>
    </source>
</reference>
<comment type="similarity">
    <text evidence="1">Belongs to the stealth family.</text>
</comment>
<dbReference type="InterPro" id="IPR047141">
    <property type="entry name" value="Stealth"/>
</dbReference>
<dbReference type="GO" id="GO:0016772">
    <property type="term" value="F:transferase activity, transferring phosphorus-containing groups"/>
    <property type="evidence" value="ECO:0007669"/>
    <property type="project" value="InterPro"/>
</dbReference>
<dbReference type="PANTHER" id="PTHR24045:SF0">
    <property type="entry name" value="N-ACETYLGLUCOSAMINE-1-PHOSPHOTRANSFERASE SUBUNITS ALPHA_BETA"/>
    <property type="match status" value="1"/>
</dbReference>
<name>A0A5M9QXC8_9GAMM</name>
<dbReference type="Proteomes" id="UP000322181">
    <property type="component" value="Unassembled WGS sequence"/>
</dbReference>
<comment type="caution">
    <text evidence="5">The sequence shown here is derived from an EMBL/GenBank/DDBJ whole genome shotgun (WGS) entry which is preliminary data.</text>
</comment>
<dbReference type="RefSeq" id="WP_150385155.1">
    <property type="nucleotide sequence ID" value="NZ_BAAAFS010000006.1"/>
</dbReference>
<evidence type="ECO:0000256" key="1">
    <source>
        <dbReference type="ARBA" id="ARBA00007583"/>
    </source>
</evidence>
<evidence type="ECO:0000256" key="3">
    <source>
        <dbReference type="ARBA" id="ARBA00023169"/>
    </source>
</evidence>
<gene>
    <name evidence="5" type="ORF">F4V73_17195</name>
</gene>
<accession>A0A5M9QXC8</accession>
<evidence type="ECO:0000313" key="5">
    <source>
        <dbReference type="EMBL" id="KAA8713344.1"/>
    </source>
</evidence>
<proteinExistence type="inferred from homology"/>
<evidence type="ECO:0000256" key="2">
    <source>
        <dbReference type="ARBA" id="ARBA00022679"/>
    </source>
</evidence>
<dbReference type="PANTHER" id="PTHR24045">
    <property type="match status" value="1"/>
</dbReference>